<evidence type="ECO:0000313" key="1">
    <source>
        <dbReference type="EMBL" id="KAK4376063.1"/>
    </source>
</evidence>
<evidence type="ECO:0000313" key="2">
    <source>
        <dbReference type="Proteomes" id="UP001291623"/>
    </source>
</evidence>
<dbReference type="AlphaFoldDB" id="A0AAE1SRD0"/>
<organism evidence="1 2">
    <name type="scientific">Anisodus tanguticus</name>
    <dbReference type="NCBI Taxonomy" id="243964"/>
    <lineage>
        <taxon>Eukaryota</taxon>
        <taxon>Viridiplantae</taxon>
        <taxon>Streptophyta</taxon>
        <taxon>Embryophyta</taxon>
        <taxon>Tracheophyta</taxon>
        <taxon>Spermatophyta</taxon>
        <taxon>Magnoliopsida</taxon>
        <taxon>eudicotyledons</taxon>
        <taxon>Gunneridae</taxon>
        <taxon>Pentapetalae</taxon>
        <taxon>asterids</taxon>
        <taxon>lamiids</taxon>
        <taxon>Solanales</taxon>
        <taxon>Solanaceae</taxon>
        <taxon>Solanoideae</taxon>
        <taxon>Hyoscyameae</taxon>
        <taxon>Anisodus</taxon>
    </lineage>
</organism>
<dbReference type="Proteomes" id="UP001291623">
    <property type="component" value="Unassembled WGS sequence"/>
</dbReference>
<protein>
    <submittedName>
        <fullName evidence="1">Uncharacterized protein</fullName>
    </submittedName>
</protein>
<reference evidence="1" key="1">
    <citation type="submission" date="2023-12" db="EMBL/GenBank/DDBJ databases">
        <title>Genome assembly of Anisodus tanguticus.</title>
        <authorList>
            <person name="Wang Y.-J."/>
        </authorList>
    </citation>
    <scope>NUCLEOTIDE SEQUENCE</scope>
    <source>
        <strain evidence="1">KB-2021</strain>
        <tissue evidence="1">Leaf</tissue>
    </source>
</reference>
<proteinExistence type="predicted"/>
<gene>
    <name evidence="1" type="ORF">RND71_006740</name>
</gene>
<comment type="caution">
    <text evidence="1">The sequence shown here is derived from an EMBL/GenBank/DDBJ whole genome shotgun (WGS) entry which is preliminary data.</text>
</comment>
<sequence length="131" mass="15513">MISENLLHCDSEYMEETPCENEPTRDDGHVEREVATLQKDSDSVEIIVDKVLVDCELVEEEFISIFSLPQLNYEDVRIDHVKECRNKLNIILWEQFTAQNEAKKERKEWVLHIFSEEFDLMGSIKNPKERK</sequence>
<name>A0AAE1SRD0_9SOLA</name>
<keyword evidence="2" id="KW-1185">Reference proteome</keyword>
<accession>A0AAE1SRD0</accession>
<dbReference type="EMBL" id="JAVYJV010000003">
    <property type="protein sequence ID" value="KAK4376063.1"/>
    <property type="molecule type" value="Genomic_DNA"/>
</dbReference>